<evidence type="ECO:0000256" key="1">
    <source>
        <dbReference type="ARBA" id="ARBA00007406"/>
    </source>
</evidence>
<dbReference type="Proteomes" id="UP001500542">
    <property type="component" value="Unassembled WGS sequence"/>
</dbReference>
<evidence type="ECO:0000256" key="2">
    <source>
        <dbReference type="ARBA" id="ARBA00023002"/>
    </source>
</evidence>
<dbReference type="Pfam" id="PF02800">
    <property type="entry name" value="Gp_dh_C"/>
    <property type="match status" value="1"/>
</dbReference>
<dbReference type="SUPFAM" id="SSF51735">
    <property type="entry name" value="NAD(P)-binding Rossmann-fold domains"/>
    <property type="match status" value="1"/>
</dbReference>
<dbReference type="InterPro" id="IPR020831">
    <property type="entry name" value="GlycerAld/Erythrose_P_DH"/>
</dbReference>
<dbReference type="Pfam" id="PF00044">
    <property type="entry name" value="Gp_dh_N"/>
    <property type="match status" value="1"/>
</dbReference>
<evidence type="ECO:0000313" key="5">
    <source>
        <dbReference type="EMBL" id="GAA0927824.1"/>
    </source>
</evidence>
<dbReference type="Gene3D" id="3.30.360.10">
    <property type="entry name" value="Dihydrodipicolinate Reductase, domain 2"/>
    <property type="match status" value="1"/>
</dbReference>
<name>A0ABP3ZY55_9ACTN</name>
<dbReference type="PIRSF" id="PIRSF000149">
    <property type="entry name" value="GAP_DH"/>
    <property type="match status" value="1"/>
</dbReference>
<sequence length="335" mass="35564">MTVKVGINGFGRIGRDFLRGALERGTDAIEVVAINDITGTATLANLLQYDSTYGPLRERVGHTDDTITIGDQTIKVTAERDPAALDWRAAGVDIVIESTGRFRTREAAAVHLAGGARKVLLSSPGKGVDATIVLGVNDQTYDPAAHDIISNASCTTNCVAPMVSVLHQAFGIKHGLMTTIHSYTNDQVILDSPHKDLRRGRSGAVNMIPTSTGAAKAVGQVIPELAGKIDGVAVRVPVEDGSLTDLVVELSAPVTVEQVNQAFADAAAGPLKDLLRYNEDPIVSHDIIGDPSSCIFDAPLTQANGAIVKVFGWYDNEWGYTSRLLDLTELVARSL</sequence>
<organism evidence="5 6">
    <name type="scientific">Kribbella koreensis</name>
    <dbReference type="NCBI Taxonomy" id="57909"/>
    <lineage>
        <taxon>Bacteria</taxon>
        <taxon>Bacillati</taxon>
        <taxon>Actinomycetota</taxon>
        <taxon>Actinomycetes</taxon>
        <taxon>Propionibacteriales</taxon>
        <taxon>Kribbellaceae</taxon>
        <taxon>Kribbella</taxon>
    </lineage>
</organism>
<dbReference type="InterPro" id="IPR036291">
    <property type="entry name" value="NAD(P)-bd_dom_sf"/>
</dbReference>
<evidence type="ECO:0000259" key="4">
    <source>
        <dbReference type="SMART" id="SM00846"/>
    </source>
</evidence>
<comment type="similarity">
    <text evidence="1 3">Belongs to the glyceraldehyde-3-phosphate dehydrogenase family.</text>
</comment>
<feature type="domain" description="Glyceraldehyde 3-phosphate dehydrogenase NAD(P) binding" evidence="4">
    <location>
        <begin position="3"/>
        <end position="154"/>
    </location>
</feature>
<dbReference type="InterPro" id="IPR020828">
    <property type="entry name" value="GlycerAld_3-P_DH_NAD(P)-bd"/>
</dbReference>
<reference evidence="6" key="1">
    <citation type="journal article" date="2019" name="Int. J. Syst. Evol. Microbiol.">
        <title>The Global Catalogue of Microorganisms (GCM) 10K type strain sequencing project: providing services to taxonomists for standard genome sequencing and annotation.</title>
        <authorList>
            <consortium name="The Broad Institute Genomics Platform"/>
            <consortium name="The Broad Institute Genome Sequencing Center for Infectious Disease"/>
            <person name="Wu L."/>
            <person name="Ma J."/>
        </authorList>
    </citation>
    <scope>NUCLEOTIDE SEQUENCE [LARGE SCALE GENOMIC DNA]</scope>
    <source>
        <strain evidence="6">JCM 10977</strain>
    </source>
</reference>
<dbReference type="SMART" id="SM00846">
    <property type="entry name" value="Gp_dh_N"/>
    <property type="match status" value="1"/>
</dbReference>
<gene>
    <name evidence="5" type="primary">gap_1</name>
    <name evidence="5" type="ORF">GCM10009554_08990</name>
</gene>
<protein>
    <submittedName>
        <fullName evidence="5">Type I glyceraldehyde-3-phosphate dehydrogenase</fullName>
    </submittedName>
</protein>
<dbReference type="InterPro" id="IPR020829">
    <property type="entry name" value="GlycerAld_3-P_DH_cat"/>
</dbReference>
<accession>A0ABP3ZY55</accession>
<proteinExistence type="inferred from homology"/>
<evidence type="ECO:0000256" key="3">
    <source>
        <dbReference type="RuleBase" id="RU000397"/>
    </source>
</evidence>
<dbReference type="InterPro" id="IPR006424">
    <property type="entry name" value="Glyceraldehyde-3-P_DH_1"/>
</dbReference>
<dbReference type="PRINTS" id="PR00078">
    <property type="entry name" value="G3PDHDRGNASE"/>
</dbReference>
<dbReference type="CDD" id="cd18126">
    <property type="entry name" value="GAPDH_I_C"/>
    <property type="match status" value="1"/>
</dbReference>
<dbReference type="SUPFAM" id="SSF55347">
    <property type="entry name" value="Glyceraldehyde-3-phosphate dehydrogenase-like, C-terminal domain"/>
    <property type="match status" value="1"/>
</dbReference>
<keyword evidence="6" id="KW-1185">Reference proteome</keyword>
<dbReference type="PANTHER" id="PTHR43148">
    <property type="entry name" value="GLYCERALDEHYDE-3-PHOSPHATE DEHYDROGENASE 2"/>
    <property type="match status" value="1"/>
</dbReference>
<dbReference type="CDD" id="cd05214">
    <property type="entry name" value="GAPDH_I_N"/>
    <property type="match status" value="1"/>
</dbReference>
<dbReference type="NCBIfam" id="TIGR01534">
    <property type="entry name" value="GAPDH-I"/>
    <property type="match status" value="1"/>
</dbReference>
<dbReference type="Gene3D" id="3.40.50.720">
    <property type="entry name" value="NAD(P)-binding Rossmann-like Domain"/>
    <property type="match status" value="1"/>
</dbReference>
<evidence type="ECO:0000313" key="6">
    <source>
        <dbReference type="Proteomes" id="UP001500542"/>
    </source>
</evidence>
<comment type="caution">
    <text evidence="5">The sequence shown here is derived from an EMBL/GenBank/DDBJ whole genome shotgun (WGS) entry which is preliminary data.</text>
</comment>
<dbReference type="EMBL" id="BAAAHK010000003">
    <property type="protein sequence ID" value="GAA0927824.1"/>
    <property type="molecule type" value="Genomic_DNA"/>
</dbReference>
<keyword evidence="2" id="KW-0560">Oxidoreductase</keyword>
<dbReference type="RefSeq" id="WP_343965050.1">
    <property type="nucleotide sequence ID" value="NZ_BAAAHK010000003.1"/>
</dbReference>